<evidence type="ECO:0000313" key="2">
    <source>
        <dbReference type="Proteomes" id="UP000277204"/>
    </source>
</evidence>
<dbReference type="Proteomes" id="UP000277204">
    <property type="component" value="Unassembled WGS sequence"/>
</dbReference>
<gene>
    <name evidence="1" type="ORF">SMRZ_LOCUS5972</name>
</gene>
<dbReference type="AlphaFoldDB" id="A0A3P7XU00"/>
<accession>A0A3P7XU00</accession>
<keyword evidence="2" id="KW-1185">Reference proteome</keyword>
<reference evidence="1 2" key="1">
    <citation type="submission" date="2018-11" db="EMBL/GenBank/DDBJ databases">
        <authorList>
            <consortium name="Pathogen Informatics"/>
        </authorList>
    </citation>
    <scope>NUCLEOTIDE SEQUENCE [LARGE SCALE GENOMIC DNA]</scope>
    <source>
        <strain evidence="1 2">Zambia</strain>
    </source>
</reference>
<sequence>MSFDVEWKAFLEGLVQKELGPEQKHTGAYLEEVTVTQRSTEKRIIMGYYFRNGIMFSYLIRYIQQYTNYVSMGT</sequence>
<protein>
    <submittedName>
        <fullName evidence="1">Uncharacterized protein</fullName>
    </submittedName>
</protein>
<dbReference type="EMBL" id="UZAI01002151">
    <property type="protein sequence ID" value="VDO68759.1"/>
    <property type="molecule type" value="Genomic_DNA"/>
</dbReference>
<proteinExistence type="predicted"/>
<evidence type="ECO:0000313" key="1">
    <source>
        <dbReference type="EMBL" id="VDO68759.1"/>
    </source>
</evidence>
<organism evidence="1 2">
    <name type="scientific">Schistosoma margrebowiei</name>
    <dbReference type="NCBI Taxonomy" id="48269"/>
    <lineage>
        <taxon>Eukaryota</taxon>
        <taxon>Metazoa</taxon>
        <taxon>Spiralia</taxon>
        <taxon>Lophotrochozoa</taxon>
        <taxon>Platyhelminthes</taxon>
        <taxon>Trematoda</taxon>
        <taxon>Digenea</taxon>
        <taxon>Strigeidida</taxon>
        <taxon>Schistosomatoidea</taxon>
        <taxon>Schistosomatidae</taxon>
        <taxon>Schistosoma</taxon>
    </lineage>
</organism>
<name>A0A3P7XU00_9TREM</name>